<organism evidence="2 3">
    <name type="scientific">Desulfonema magnum</name>
    <dbReference type="NCBI Taxonomy" id="45655"/>
    <lineage>
        <taxon>Bacteria</taxon>
        <taxon>Pseudomonadati</taxon>
        <taxon>Thermodesulfobacteriota</taxon>
        <taxon>Desulfobacteria</taxon>
        <taxon>Desulfobacterales</taxon>
        <taxon>Desulfococcaceae</taxon>
        <taxon>Desulfonema</taxon>
    </lineage>
</organism>
<reference evidence="2" key="1">
    <citation type="journal article" date="2021" name="Microb. Physiol.">
        <title>Proteogenomic Insights into the Physiology of Marine, Sulfate-Reducing, Filamentous Desulfonema limicola and Desulfonema magnum.</title>
        <authorList>
            <person name="Schnaars V."/>
            <person name="Wohlbrand L."/>
            <person name="Scheve S."/>
            <person name="Hinrichs C."/>
            <person name="Reinhardt R."/>
            <person name="Rabus R."/>
        </authorList>
    </citation>
    <scope>NUCLEOTIDE SEQUENCE</scope>
    <source>
        <strain evidence="2">4be13</strain>
    </source>
</reference>
<evidence type="ECO:0000313" key="3">
    <source>
        <dbReference type="Proteomes" id="UP000663722"/>
    </source>
</evidence>
<protein>
    <submittedName>
        <fullName evidence="2">Uncharacterized protein</fullName>
    </submittedName>
</protein>
<keyword evidence="3" id="KW-1185">Reference proteome</keyword>
<evidence type="ECO:0000256" key="1">
    <source>
        <dbReference type="SAM" id="Phobius"/>
    </source>
</evidence>
<proteinExistence type="predicted"/>
<dbReference type="AlphaFoldDB" id="A0A975GST3"/>
<dbReference type="EMBL" id="CP061800">
    <property type="protein sequence ID" value="QTA92385.1"/>
    <property type="molecule type" value="Genomic_DNA"/>
</dbReference>
<sequence>MYKIQLSIKTLNFLLLLDTLLIFIYACFQITAYWLGNRAIVAGLKISGRVPFNGEFYKIRLLYGHVKIRTIC</sequence>
<keyword evidence="1" id="KW-0472">Membrane</keyword>
<evidence type="ECO:0000313" key="2">
    <source>
        <dbReference type="EMBL" id="QTA92385.1"/>
    </source>
</evidence>
<keyword evidence="1" id="KW-0812">Transmembrane</keyword>
<dbReference type="KEGG" id="dmm:dnm_084640"/>
<accession>A0A975GST3</accession>
<name>A0A975GST3_9BACT</name>
<feature type="transmembrane region" description="Helical" evidence="1">
    <location>
        <begin position="12"/>
        <end position="35"/>
    </location>
</feature>
<gene>
    <name evidence="2" type="ORF">dnm_084640</name>
</gene>
<dbReference type="Proteomes" id="UP000663722">
    <property type="component" value="Chromosome"/>
</dbReference>
<keyword evidence="1" id="KW-1133">Transmembrane helix</keyword>